<dbReference type="SUPFAM" id="SSF160631">
    <property type="entry name" value="SMI1/KNR4-like"/>
    <property type="match status" value="1"/>
</dbReference>
<dbReference type="InterPro" id="IPR037883">
    <property type="entry name" value="Knr4/Smi1-like_sf"/>
</dbReference>
<keyword evidence="3" id="KW-1185">Reference proteome</keyword>
<organism evidence="2 3">
    <name type="scientific">Chryseobacterium nepalense</name>
    <dbReference type="NCBI Taxonomy" id="1854498"/>
    <lineage>
        <taxon>Bacteria</taxon>
        <taxon>Pseudomonadati</taxon>
        <taxon>Bacteroidota</taxon>
        <taxon>Flavobacteriia</taxon>
        <taxon>Flavobacteriales</taxon>
        <taxon>Weeksellaceae</taxon>
        <taxon>Chryseobacterium group</taxon>
        <taxon>Chryseobacterium</taxon>
    </lineage>
</organism>
<proteinExistence type="predicted"/>
<evidence type="ECO:0000313" key="2">
    <source>
        <dbReference type="EMBL" id="UPQ77219.1"/>
    </source>
</evidence>
<dbReference type="Pfam" id="PF09346">
    <property type="entry name" value="SMI1_KNR4"/>
    <property type="match status" value="1"/>
</dbReference>
<evidence type="ECO:0000313" key="3">
    <source>
        <dbReference type="Proteomes" id="UP000830552"/>
    </source>
</evidence>
<name>A0ABY4K9J3_9FLAO</name>
<sequence>MKLELLKKNFVENSVNVTPSNIEEIKIFQKKYNVEVPKDLQDYYLDINGSGNETLNNLYEFYSIHRTKKIHEELINWKGIPDYSKLNFTGMENVFVFGAYEFNLYAFGIKLHQNLSSETSVFILCGENFRLIANNFTEFVDLYLNRPEEIYI</sequence>
<dbReference type="InterPro" id="IPR018958">
    <property type="entry name" value="Knr4/Smi1-like_dom"/>
</dbReference>
<dbReference type="EMBL" id="CP096203">
    <property type="protein sequence ID" value="UPQ77219.1"/>
    <property type="molecule type" value="Genomic_DNA"/>
</dbReference>
<protein>
    <submittedName>
        <fullName evidence="2">SMI1/KNR4 family protein</fullName>
    </submittedName>
</protein>
<feature type="domain" description="Knr4/Smi1-like" evidence="1">
    <location>
        <begin position="21"/>
        <end position="141"/>
    </location>
</feature>
<evidence type="ECO:0000259" key="1">
    <source>
        <dbReference type="Pfam" id="PF09346"/>
    </source>
</evidence>
<gene>
    <name evidence="2" type="ORF">M0D58_06600</name>
</gene>
<accession>A0ABY4K9J3</accession>
<dbReference type="Gene3D" id="3.40.1580.10">
    <property type="entry name" value="SMI1/KNR4-like"/>
    <property type="match status" value="1"/>
</dbReference>
<dbReference type="Proteomes" id="UP000830552">
    <property type="component" value="Chromosome"/>
</dbReference>
<dbReference type="RefSeq" id="WP_248394446.1">
    <property type="nucleotide sequence ID" value="NZ_CP096203.1"/>
</dbReference>
<reference evidence="2" key="1">
    <citation type="submission" date="2022-04" db="EMBL/GenBank/DDBJ databases">
        <title>Evolutionary, genomic, and biogeographic characterization of Chryseobacterium nepalense represented by a plastic-degrading bacterium AC3.</title>
        <authorList>
            <person name="Yin Z."/>
            <person name="Liu X."/>
            <person name="Wang D."/>
            <person name="Xie Z."/>
        </authorList>
    </citation>
    <scope>NUCLEOTIDE SEQUENCE</scope>
    <source>
        <strain evidence="2">AC3</strain>
    </source>
</reference>